<dbReference type="EMBL" id="JAPMOS010000007">
    <property type="protein sequence ID" value="KAJ4461498.1"/>
    <property type="molecule type" value="Genomic_DNA"/>
</dbReference>
<dbReference type="PANTHER" id="PTHR13349:SF2">
    <property type="entry name" value="TRANSLATION MACHINERY-ASSOCIATED PROTEIN 16"/>
    <property type="match status" value="1"/>
</dbReference>
<evidence type="ECO:0000313" key="3">
    <source>
        <dbReference type="EMBL" id="KAJ4461498.1"/>
    </source>
</evidence>
<keyword evidence="4" id="KW-1185">Reference proteome</keyword>
<dbReference type="Gene3D" id="1.20.1440.170">
    <property type="entry name" value="Translation machinery-associated protein 16-like"/>
    <property type="match status" value="1"/>
</dbReference>
<gene>
    <name evidence="3" type="ORF">PAPYR_2079</name>
</gene>
<evidence type="ECO:0000256" key="2">
    <source>
        <dbReference type="SAM" id="MobiDB-lite"/>
    </source>
</evidence>
<dbReference type="InterPro" id="IPR021346">
    <property type="entry name" value="Tma16"/>
</dbReference>
<organism evidence="3 4">
    <name type="scientific">Paratrimastix pyriformis</name>
    <dbReference type="NCBI Taxonomy" id="342808"/>
    <lineage>
        <taxon>Eukaryota</taxon>
        <taxon>Metamonada</taxon>
        <taxon>Preaxostyla</taxon>
        <taxon>Paratrimastigidae</taxon>
        <taxon>Paratrimastix</taxon>
    </lineage>
</organism>
<dbReference type="Pfam" id="PF11176">
    <property type="entry name" value="Tma16"/>
    <property type="match status" value="1"/>
</dbReference>
<proteinExistence type="inferred from homology"/>
<sequence length="202" mass="22980">MPREHSSILHPKSREAKFMGRKAHHDGKKVAMRLDKIHEKKSPLIDLILFFQEKMTDDAETYSPESVYQWIEEFIHRKDPELAAFEELRKKGKTQGRAKEECLRLLRTQEIERFRAGWDAPDLGKKDVVARVRLFNGDARLLPSFILRKYVDPNPLGHAWEIVKNEQQRTQAKAEAAASVEAAPTATATEGGAPIEGVEPTA</sequence>
<comment type="similarity">
    <text evidence="1">Belongs to the TMA16 family.</text>
</comment>
<feature type="compositionally biased region" description="Basic and acidic residues" evidence="2">
    <location>
        <begin position="1"/>
        <end position="18"/>
    </location>
</feature>
<evidence type="ECO:0000256" key="1">
    <source>
        <dbReference type="ARBA" id="ARBA00034127"/>
    </source>
</evidence>
<comment type="caution">
    <text evidence="3">The sequence shown here is derived from an EMBL/GenBank/DDBJ whole genome shotgun (WGS) entry which is preliminary data.</text>
</comment>
<dbReference type="InterPro" id="IPR038356">
    <property type="entry name" value="Tma16_sf"/>
</dbReference>
<feature type="region of interest" description="Disordered" evidence="2">
    <location>
        <begin position="1"/>
        <end position="23"/>
    </location>
</feature>
<name>A0ABQ8URM7_9EUKA</name>
<feature type="compositionally biased region" description="Low complexity" evidence="2">
    <location>
        <begin position="173"/>
        <end position="193"/>
    </location>
</feature>
<dbReference type="PANTHER" id="PTHR13349">
    <property type="entry name" value="TRANSLATION MACHINERY-ASSOCIATED PROTEIN 16"/>
    <property type="match status" value="1"/>
</dbReference>
<feature type="region of interest" description="Disordered" evidence="2">
    <location>
        <begin position="170"/>
        <end position="202"/>
    </location>
</feature>
<evidence type="ECO:0000313" key="4">
    <source>
        <dbReference type="Proteomes" id="UP001141327"/>
    </source>
</evidence>
<reference evidence="3" key="1">
    <citation type="journal article" date="2022" name="bioRxiv">
        <title>Genomics of Preaxostyla Flagellates Illuminates Evolutionary Transitions and the Path Towards Mitochondrial Loss.</title>
        <authorList>
            <person name="Novak L.V.F."/>
            <person name="Treitli S.C."/>
            <person name="Pyrih J."/>
            <person name="Halakuc P."/>
            <person name="Pipaliya S.V."/>
            <person name="Vacek V."/>
            <person name="Brzon O."/>
            <person name="Soukal P."/>
            <person name="Eme L."/>
            <person name="Dacks J.B."/>
            <person name="Karnkowska A."/>
            <person name="Elias M."/>
            <person name="Hampl V."/>
        </authorList>
    </citation>
    <scope>NUCLEOTIDE SEQUENCE</scope>
    <source>
        <strain evidence="3">RCP-MX</strain>
    </source>
</reference>
<dbReference type="Proteomes" id="UP001141327">
    <property type="component" value="Unassembled WGS sequence"/>
</dbReference>
<accession>A0ABQ8URM7</accession>
<protein>
    <submittedName>
        <fullName evidence="3">Translation machinery-associated protein 16</fullName>
    </submittedName>
</protein>